<name>U9TPX7_RHIID</name>
<dbReference type="HOGENOM" id="CLU_1705197_0_0_1"/>
<dbReference type="SUPFAM" id="SSF52047">
    <property type="entry name" value="RNI-like"/>
    <property type="match status" value="1"/>
</dbReference>
<proteinExistence type="predicted"/>
<accession>U9TPX7</accession>
<protein>
    <submittedName>
        <fullName evidence="1">Uncharacterized protein</fullName>
    </submittedName>
</protein>
<dbReference type="EMBL" id="KI293060">
    <property type="protein sequence ID" value="ESA05401.1"/>
    <property type="molecule type" value="Genomic_DNA"/>
</dbReference>
<dbReference type="Gene3D" id="3.80.10.10">
    <property type="entry name" value="Ribonuclease Inhibitor"/>
    <property type="match status" value="1"/>
</dbReference>
<dbReference type="VEuPathDB" id="FungiDB:RhiirFUN_005198"/>
<dbReference type="InterPro" id="IPR032675">
    <property type="entry name" value="LRR_dom_sf"/>
</dbReference>
<gene>
    <name evidence="1" type="ORF">GLOINDRAFT_35567</name>
</gene>
<organism evidence="1">
    <name type="scientific">Rhizophagus irregularis (strain DAOM 181602 / DAOM 197198 / MUCL 43194)</name>
    <name type="common">Arbuscular mycorrhizal fungus</name>
    <name type="synonym">Glomus intraradices</name>
    <dbReference type="NCBI Taxonomy" id="747089"/>
    <lineage>
        <taxon>Eukaryota</taxon>
        <taxon>Fungi</taxon>
        <taxon>Fungi incertae sedis</taxon>
        <taxon>Mucoromycota</taxon>
        <taxon>Glomeromycotina</taxon>
        <taxon>Glomeromycetes</taxon>
        <taxon>Glomerales</taxon>
        <taxon>Glomeraceae</taxon>
        <taxon>Rhizophagus</taxon>
    </lineage>
</organism>
<reference evidence="1" key="1">
    <citation type="submission" date="2013-07" db="EMBL/GenBank/DDBJ databases">
        <title>The genome of an arbuscular mycorrhizal fungus provides insights into the evolution of the oldest plant symbiosis.</title>
        <authorList>
            <consortium name="DOE Joint Genome Institute"/>
            <person name="Tisserant E."/>
            <person name="Malbreil M."/>
            <person name="Kuo A."/>
            <person name="Kohler A."/>
            <person name="Symeonidi A."/>
            <person name="Balestrini R."/>
            <person name="Charron P."/>
            <person name="Duensing N."/>
            <person name="Frei-dit-Frey N."/>
            <person name="Gianinazzi-Pearson V."/>
            <person name="Gilbert B."/>
            <person name="Handa Y."/>
            <person name="Hijri M."/>
            <person name="Kaul R."/>
            <person name="Kawaguchi M."/>
            <person name="Krajinski F."/>
            <person name="Lammers P."/>
            <person name="Lapierre D."/>
            <person name="Masclaux F.G."/>
            <person name="Murat C."/>
            <person name="Morin E."/>
            <person name="Ndikumana S."/>
            <person name="Pagni M."/>
            <person name="Petitpierre D."/>
            <person name="Requena N."/>
            <person name="Rosikiewicz P."/>
            <person name="Riley R."/>
            <person name="Saito K."/>
            <person name="San Clemente H."/>
            <person name="Shapiro H."/>
            <person name="van Tuinen D."/>
            <person name="Becard G."/>
            <person name="Bonfante P."/>
            <person name="Paszkowski U."/>
            <person name="Shachar-Hill Y."/>
            <person name="Young J.P."/>
            <person name="Sanders I.R."/>
            <person name="Henrissat B."/>
            <person name="Rensing S.A."/>
            <person name="Grigoriev I.V."/>
            <person name="Corradi N."/>
            <person name="Roux C."/>
            <person name="Martin F."/>
        </authorList>
    </citation>
    <scope>NUCLEOTIDE SEQUENCE</scope>
    <source>
        <strain evidence="1">DAOM 197198</strain>
    </source>
</reference>
<evidence type="ECO:0000313" key="1">
    <source>
        <dbReference type="EMBL" id="ESA05401.1"/>
    </source>
</evidence>
<dbReference type="AlphaFoldDB" id="U9TPX7"/>
<sequence length="154" mass="18244">MIFRSIIKYTDEINTIYINVYNYDDNYNGDYDEGFINKFGIINQIMNCNPKLKIVYIQKYDFTLKNHQLMKFLLNQNHLTKITISGLNYEGSYDFHDMEGSITNSLESLKIMKCNVSDDLLRFFINCNKLKKFQLIDVDFISSNNILKDIIFKI</sequence>